<dbReference type="OrthoDB" id="9801785at2"/>
<keyword evidence="3" id="KW-1185">Reference proteome</keyword>
<dbReference type="GO" id="GO:0004029">
    <property type="term" value="F:aldehyde dehydrogenase (NAD+) activity"/>
    <property type="evidence" value="ECO:0007669"/>
    <property type="project" value="TreeGrafter"/>
</dbReference>
<dbReference type="Gene3D" id="3.40.50.720">
    <property type="entry name" value="NAD(P)-binding Rossmann-like Domain"/>
    <property type="match status" value="1"/>
</dbReference>
<gene>
    <name evidence="2" type="ORF">FBR43_04840</name>
</gene>
<dbReference type="InterPro" id="IPR036291">
    <property type="entry name" value="NAD(P)-bd_dom_sf"/>
</dbReference>
<dbReference type="RefSeq" id="WP_136942098.1">
    <property type="nucleotide sequence ID" value="NZ_SWKR01000002.1"/>
</dbReference>
<dbReference type="PANTHER" id="PTHR48079:SF6">
    <property type="entry name" value="NAD(P)-BINDING DOMAIN-CONTAINING PROTEIN-RELATED"/>
    <property type="match status" value="1"/>
</dbReference>
<dbReference type="PANTHER" id="PTHR48079">
    <property type="entry name" value="PROTEIN YEEZ"/>
    <property type="match status" value="1"/>
</dbReference>
<sequence length="309" mass="32337">MLIAVTGASGFVGRAVIRRAMAQNHRVRAIVREGTLVDASETVLVPDLILSGEKHLRSMFNGVDAVIHLAARVHVLRETATDPTGAFMQANCDLTLRLAEAAAAEKIGRFVQVSSVAAIASVTEPGKVADDDTPPTPQNAYGYSKLAADRALASGSFGAMRIVSLRLPTIYGPGVGALFAKLMRCANNGVPLPIGGVANRRSFLFLENAADALVAAAECRHEGVYCVTDSPPIATADLYRALLQAAGRRTRIPSLPTGLVALAARSVLGGRAQSLLGSSAFDGARFARTFGWTPPVSFDRAICETVAAA</sequence>
<dbReference type="InterPro" id="IPR001509">
    <property type="entry name" value="Epimerase_deHydtase"/>
</dbReference>
<evidence type="ECO:0000313" key="2">
    <source>
        <dbReference type="EMBL" id="TKD50156.1"/>
    </source>
</evidence>
<reference evidence="2 3" key="1">
    <citation type="submission" date="2019-04" db="EMBL/GenBank/DDBJ databases">
        <authorList>
            <person name="Yang Y."/>
            <person name="Wei D."/>
        </authorList>
    </citation>
    <scope>NUCLEOTIDE SEQUENCE [LARGE SCALE GENOMIC DNA]</scope>
    <source>
        <strain evidence="2 3">L-1-4w-11</strain>
    </source>
</reference>
<dbReference type="EMBL" id="SWKR01000002">
    <property type="protein sequence ID" value="TKD50156.1"/>
    <property type="molecule type" value="Genomic_DNA"/>
</dbReference>
<proteinExistence type="predicted"/>
<name>A0A4U1L2B1_9SPHN</name>
<protein>
    <submittedName>
        <fullName evidence="2">NAD-dependent epimerase/dehydratase family protein</fullName>
    </submittedName>
</protein>
<dbReference type="GO" id="GO:0005737">
    <property type="term" value="C:cytoplasm"/>
    <property type="evidence" value="ECO:0007669"/>
    <property type="project" value="TreeGrafter"/>
</dbReference>
<dbReference type="Pfam" id="PF01370">
    <property type="entry name" value="Epimerase"/>
    <property type="match status" value="1"/>
</dbReference>
<accession>A0A4U1L2B1</accession>
<comment type="caution">
    <text evidence="2">The sequence shown here is derived from an EMBL/GenBank/DDBJ whole genome shotgun (WGS) entry which is preliminary data.</text>
</comment>
<evidence type="ECO:0000259" key="1">
    <source>
        <dbReference type="Pfam" id="PF01370"/>
    </source>
</evidence>
<dbReference type="AlphaFoldDB" id="A0A4U1L2B1"/>
<dbReference type="InterPro" id="IPR051783">
    <property type="entry name" value="NAD(P)-dependent_oxidoreduct"/>
</dbReference>
<evidence type="ECO:0000313" key="3">
    <source>
        <dbReference type="Proteomes" id="UP000309138"/>
    </source>
</evidence>
<dbReference type="Proteomes" id="UP000309138">
    <property type="component" value="Unassembled WGS sequence"/>
</dbReference>
<feature type="domain" description="NAD-dependent epimerase/dehydratase" evidence="1">
    <location>
        <begin position="3"/>
        <end position="219"/>
    </location>
</feature>
<dbReference type="SUPFAM" id="SSF51735">
    <property type="entry name" value="NAD(P)-binding Rossmann-fold domains"/>
    <property type="match status" value="1"/>
</dbReference>
<organism evidence="2 3">
    <name type="scientific">Sphingomonas baiyangensis</name>
    <dbReference type="NCBI Taxonomy" id="2572576"/>
    <lineage>
        <taxon>Bacteria</taxon>
        <taxon>Pseudomonadati</taxon>
        <taxon>Pseudomonadota</taxon>
        <taxon>Alphaproteobacteria</taxon>
        <taxon>Sphingomonadales</taxon>
        <taxon>Sphingomonadaceae</taxon>
        <taxon>Sphingomonas</taxon>
    </lineage>
</organism>